<evidence type="ECO:0000256" key="7">
    <source>
        <dbReference type="PROSITE-ProRule" id="PRU01379"/>
    </source>
</evidence>
<dbReference type="SUPFAM" id="SSF53187">
    <property type="entry name" value="Zn-dependent exopeptidases"/>
    <property type="match status" value="1"/>
</dbReference>
<dbReference type="CDD" id="cd03143">
    <property type="entry name" value="A4_beta-galactosidase_middle_domain"/>
    <property type="match status" value="1"/>
</dbReference>
<comment type="cofactor">
    <cofactor evidence="1">
        <name>Zn(2+)</name>
        <dbReference type="ChEBI" id="CHEBI:29105"/>
    </cofactor>
</comment>
<evidence type="ECO:0000313" key="9">
    <source>
        <dbReference type="EMBL" id="AIF97360.1"/>
    </source>
</evidence>
<sequence length="963" mass="107401">MKILKTTSTWFALVLGLFVLPAYSAVLMKPNKEAALEYKGELLSGNYNTDITHPDSLLGFPVGSRVATPKQIHSAIMTWAEQSDRLHVVEYARTHEQRPLLAVFISTPTRLAQLDEIKANIDTLSDARNVSDSKANAIINDLPAIAWMAYSIHGNETSGADAALTAIYHLIASEEQTVSDLLDDMVVVIDPMMNPDGRARFAKSLEQYRGTAPNVDDQSLLHRGDWPYGRTNHYFFDLNRDFFYLTQPETVGRVALINQWRPQLMIDGHEMGPQDTYLMGPPRQPLNQNIDPNLQKWAVTFAEDQTSAFDAKGWRYYTGEWFENWYPGYSNYAEYRGTMHILYEQSRMAEDGVRRPEGTIQTYREAVHHQFVSTMANLDTLAKHSKAMYKDYWQGRKNNVASKGKFANRTFVVLANDNKGRTDAFVDRLLAQGIEVYVTQKDMEVDEATTHLGNTLSDTVIPKGSLVIPNRQPDAPLIAAILEFDAGVNDAVLIEERQKTLRDGSSVMYDTTAWNLTMMYGLDSLTVPEHLTKNLEKYRQTPISNATPSAGIAWAVDGADDRSVAFAARLMEQGIHVRFIDKDAKYNNQTLNRGSIVVTVTDNPNHTEVAKHASQMANELGLKLVTIQNGYGKGDLPDWGGEHLPLLTKPQVAIISHGSISSYDAGATWWSIDTNLGIRHSQIDVNALSYTDLRRYNVLVLPSGRVNFSNGQLAALKAWVQNGGTLIAHDRSAAALAKEDGIGTVRTLEGAFDKALDYDIALYREYLAESEAISSSSVMAHTLDTDYRYPWADLPKPQSEEELKRRDNWLKLFMPSGAIVAGRTDQLHWLTVGTNDILPLMYSSQPLLMSDSRSQAVVRAGVYANDKAAKKTDEAKGNNSTGRWFTLPEGKTLNVRMSGLVWPEAQQRIANTAYLTRERVGKGQVILFSGQPNFRGSSRGTNRLLLNAIVYGPGLGSRYNIDL</sequence>
<dbReference type="AlphaFoldDB" id="A0A075NXK0"/>
<comment type="caution">
    <text evidence="7">Lacks conserved residue(s) required for the propagation of feature annotation.</text>
</comment>
<evidence type="ECO:0000256" key="3">
    <source>
        <dbReference type="ARBA" id="ARBA00022670"/>
    </source>
</evidence>
<comment type="similarity">
    <text evidence="2 7">Belongs to the peptidase M14 family.</text>
</comment>
<dbReference type="eggNOG" id="COG2866">
    <property type="taxonomic scope" value="Bacteria"/>
</dbReference>
<keyword evidence="6" id="KW-0482">Metalloprotease</keyword>
<dbReference type="KEGG" id="aal:EP13_00870"/>
<dbReference type="EMBL" id="CP008849">
    <property type="protein sequence ID" value="AIF97360.1"/>
    <property type="molecule type" value="Genomic_DNA"/>
</dbReference>
<evidence type="ECO:0000313" key="11">
    <source>
        <dbReference type="Proteomes" id="UP000056090"/>
    </source>
</evidence>
<dbReference type="Gene3D" id="3.40.630.10">
    <property type="entry name" value="Zn peptidases"/>
    <property type="match status" value="1"/>
</dbReference>
<dbReference type="GO" id="GO:0004181">
    <property type="term" value="F:metallocarboxypeptidase activity"/>
    <property type="evidence" value="ECO:0007669"/>
    <property type="project" value="InterPro"/>
</dbReference>
<gene>
    <name evidence="10" type="ORF">DEB45_10705</name>
    <name evidence="9" type="ORF">EP13_00870</name>
</gene>
<evidence type="ECO:0000256" key="2">
    <source>
        <dbReference type="ARBA" id="ARBA00005988"/>
    </source>
</evidence>
<evidence type="ECO:0000256" key="5">
    <source>
        <dbReference type="ARBA" id="ARBA00022833"/>
    </source>
</evidence>
<keyword evidence="5" id="KW-0862">Zinc</keyword>
<keyword evidence="11" id="KW-1185">Reference proteome</keyword>
<dbReference type="Pfam" id="PF00246">
    <property type="entry name" value="Peptidase_M14"/>
    <property type="match status" value="1"/>
</dbReference>
<protein>
    <submittedName>
        <fullName evidence="9">Peptidase</fullName>
    </submittedName>
</protein>
<dbReference type="PANTHER" id="PTHR11705">
    <property type="entry name" value="PROTEASE FAMILY M14 CARBOXYPEPTIDASE A,B"/>
    <property type="match status" value="1"/>
</dbReference>
<evidence type="ECO:0000313" key="10">
    <source>
        <dbReference type="EMBL" id="HBU51720.1"/>
    </source>
</evidence>
<evidence type="ECO:0000313" key="12">
    <source>
        <dbReference type="Proteomes" id="UP000264779"/>
    </source>
</evidence>
<dbReference type="PANTHER" id="PTHR11705:SF143">
    <property type="entry name" value="SLL0236 PROTEIN"/>
    <property type="match status" value="1"/>
</dbReference>
<evidence type="ECO:0000259" key="8">
    <source>
        <dbReference type="PROSITE" id="PS52035"/>
    </source>
</evidence>
<organism evidence="9 11">
    <name type="scientific">Alteromonas australica</name>
    <dbReference type="NCBI Taxonomy" id="589873"/>
    <lineage>
        <taxon>Bacteria</taxon>
        <taxon>Pseudomonadati</taxon>
        <taxon>Pseudomonadota</taxon>
        <taxon>Gammaproteobacteria</taxon>
        <taxon>Alteromonadales</taxon>
        <taxon>Alteromonadaceae</taxon>
        <taxon>Alteromonas/Salinimonas group</taxon>
        <taxon>Alteromonas</taxon>
    </lineage>
</organism>
<feature type="domain" description="Peptidase M14" evidence="8">
    <location>
        <begin position="65"/>
        <end position="378"/>
    </location>
</feature>
<evidence type="ECO:0000256" key="6">
    <source>
        <dbReference type="ARBA" id="ARBA00023049"/>
    </source>
</evidence>
<dbReference type="RefSeq" id="WP_044055533.1">
    <property type="nucleotide sequence ID" value="NZ_CAJXAX010000011.1"/>
</dbReference>
<dbReference type="GeneID" id="78253498"/>
<keyword evidence="3" id="KW-0645">Protease</keyword>
<accession>A0A075NXK0</accession>
<dbReference type="GO" id="GO:0006508">
    <property type="term" value="P:proteolysis"/>
    <property type="evidence" value="ECO:0007669"/>
    <property type="project" value="UniProtKB-KW"/>
</dbReference>
<dbReference type="GO" id="GO:0005615">
    <property type="term" value="C:extracellular space"/>
    <property type="evidence" value="ECO:0007669"/>
    <property type="project" value="TreeGrafter"/>
</dbReference>
<dbReference type="InterPro" id="IPR029062">
    <property type="entry name" value="Class_I_gatase-like"/>
</dbReference>
<proteinExistence type="inferred from homology"/>
<reference evidence="10 12" key="2">
    <citation type="journal article" date="2018" name="Nat. Biotechnol.">
        <title>A standardized bacterial taxonomy based on genome phylogeny substantially revises the tree of life.</title>
        <authorList>
            <person name="Parks D.H."/>
            <person name="Chuvochina M."/>
            <person name="Waite D.W."/>
            <person name="Rinke C."/>
            <person name="Skarshewski A."/>
            <person name="Chaumeil P.A."/>
            <person name="Hugenholtz P."/>
        </authorList>
    </citation>
    <scope>NUCLEOTIDE SEQUENCE [LARGE SCALE GENOMIC DNA]</scope>
    <source>
        <strain evidence="10">UBA11621</strain>
    </source>
</reference>
<evidence type="ECO:0000256" key="1">
    <source>
        <dbReference type="ARBA" id="ARBA00001947"/>
    </source>
</evidence>
<dbReference type="GO" id="GO:0008270">
    <property type="term" value="F:zinc ion binding"/>
    <property type="evidence" value="ECO:0007669"/>
    <property type="project" value="InterPro"/>
</dbReference>
<dbReference type="PROSITE" id="PS52035">
    <property type="entry name" value="PEPTIDASE_M14"/>
    <property type="match status" value="1"/>
</dbReference>
<dbReference type="Proteomes" id="UP000264779">
    <property type="component" value="Unassembled WGS sequence"/>
</dbReference>
<dbReference type="EMBL" id="DONK01000157">
    <property type="protein sequence ID" value="HBU51720.1"/>
    <property type="molecule type" value="Genomic_DNA"/>
</dbReference>
<dbReference type="Proteomes" id="UP000056090">
    <property type="component" value="Chromosome"/>
</dbReference>
<dbReference type="InterPro" id="IPR000834">
    <property type="entry name" value="Peptidase_M14"/>
</dbReference>
<dbReference type="Gene3D" id="3.40.50.880">
    <property type="match status" value="1"/>
</dbReference>
<dbReference type="SUPFAM" id="SSF52317">
    <property type="entry name" value="Class I glutamine amidotransferase-like"/>
    <property type="match status" value="1"/>
</dbReference>
<reference evidence="9 11" key="1">
    <citation type="submission" date="2014-06" db="EMBL/GenBank/DDBJ databases">
        <title>Genomes of Alteromonas australica, a world apart.</title>
        <authorList>
            <person name="Gonzaga A."/>
            <person name="Lopez-Perez M."/>
            <person name="Rodriguez-Valera F."/>
        </authorList>
    </citation>
    <scope>NUCLEOTIDE SEQUENCE [LARGE SCALE GENOMIC DNA]</scope>
    <source>
        <strain evidence="9 11">H 17</strain>
    </source>
</reference>
<evidence type="ECO:0000256" key="4">
    <source>
        <dbReference type="ARBA" id="ARBA00022801"/>
    </source>
</evidence>
<name>A0A075NXK0_9ALTE</name>
<keyword evidence="4" id="KW-0378">Hydrolase</keyword>